<evidence type="ECO:0000256" key="6">
    <source>
        <dbReference type="ARBA" id="ARBA00023004"/>
    </source>
</evidence>
<evidence type="ECO:0000259" key="9">
    <source>
        <dbReference type="PROSITE" id="PS51405"/>
    </source>
</evidence>
<evidence type="ECO:0000256" key="4">
    <source>
        <dbReference type="ARBA" id="ARBA00022723"/>
    </source>
</evidence>
<dbReference type="GO" id="GO:0046872">
    <property type="term" value="F:metal ion binding"/>
    <property type="evidence" value="ECO:0007669"/>
    <property type="project" value="UniProtKB-KW"/>
</dbReference>
<feature type="domain" description="Heme haloperoxidase family profile" evidence="9">
    <location>
        <begin position="87"/>
        <end position="318"/>
    </location>
</feature>
<keyword evidence="8" id="KW-1133">Transmembrane helix</keyword>
<dbReference type="EMBL" id="MU004230">
    <property type="protein sequence ID" value="KAF2674003.1"/>
    <property type="molecule type" value="Genomic_DNA"/>
</dbReference>
<evidence type="ECO:0000256" key="2">
    <source>
        <dbReference type="ARBA" id="ARBA00022559"/>
    </source>
</evidence>
<evidence type="ECO:0000256" key="3">
    <source>
        <dbReference type="ARBA" id="ARBA00022617"/>
    </source>
</evidence>
<keyword evidence="4" id="KW-0479">Metal-binding</keyword>
<gene>
    <name evidence="10" type="ORF">BT63DRAFT_419323</name>
</gene>
<dbReference type="InterPro" id="IPR000028">
    <property type="entry name" value="Chloroperoxidase"/>
</dbReference>
<dbReference type="GO" id="GO:0004601">
    <property type="term" value="F:peroxidase activity"/>
    <property type="evidence" value="ECO:0007669"/>
    <property type="project" value="UniProtKB-KW"/>
</dbReference>
<keyword evidence="2" id="KW-0575">Peroxidase</keyword>
<comment type="similarity">
    <text evidence="7">Belongs to the chloroperoxidase family.</text>
</comment>
<feature type="transmembrane region" description="Helical" evidence="8">
    <location>
        <begin position="240"/>
        <end position="258"/>
    </location>
</feature>
<keyword evidence="3" id="KW-0349">Heme</keyword>
<dbReference type="AlphaFoldDB" id="A0A6A6URB6"/>
<keyword evidence="8" id="KW-0472">Membrane</keyword>
<keyword evidence="5" id="KW-0560">Oxidoreductase</keyword>
<evidence type="ECO:0000256" key="7">
    <source>
        <dbReference type="ARBA" id="ARBA00025795"/>
    </source>
</evidence>
<evidence type="ECO:0000256" key="5">
    <source>
        <dbReference type="ARBA" id="ARBA00023002"/>
    </source>
</evidence>
<dbReference type="PANTHER" id="PTHR33577:SF1">
    <property type="entry name" value="HEME HALOPEROXIDASE FAMILY PROFILE DOMAIN-CONTAINING PROTEIN"/>
    <property type="match status" value="1"/>
</dbReference>
<comment type="cofactor">
    <cofactor evidence="1">
        <name>heme b</name>
        <dbReference type="ChEBI" id="CHEBI:60344"/>
    </cofactor>
</comment>
<dbReference type="InterPro" id="IPR036851">
    <property type="entry name" value="Chloroperoxidase-like_sf"/>
</dbReference>
<accession>A0A6A6URB6</accession>
<dbReference type="Gene3D" id="1.10.489.10">
    <property type="entry name" value="Chloroperoxidase-like"/>
    <property type="match status" value="1"/>
</dbReference>
<sequence>MRLQDTFVLALPALSVAFPGMAGVSSRAEMETYLRERQAESSAEKRQLLGGVVSGLTGTIGALTNTVAGLLGSIASSVDPDNKRPEPGYEFIAPGPNDARGPCPGLNLLANYGYLPRDGHVNFGQVLDATARGFNMGADLAAVLATFAVLTDGDIATESFSLSSVGGVGGLNRHSTVETDVSPNREDFYNGCGDNHHLSSRLFKQNVGFAAADSSKQFTLDVMTSQYAAQADFSKLYNPYLYFFPFPLIVSLGAFAFYPNFFSNGTYLAGGVANYESISSIIGAQYDSTTGDFTYVPEKWPENWYRRATPYGAVDALVDAFTTVYPRNIIVPAFPQLGTPNLSPQTILCDIYMGLNSITPLAIAGTEEDGAKAITWALTTLAPIIGPGTALGCPNSVLSPDSGFALFPNASQTGGPGSVPPSSTLHTGNNVYNKVYFATPPTKPTC</sequence>
<dbReference type="Pfam" id="PF01328">
    <property type="entry name" value="Peroxidase_2"/>
    <property type="match status" value="1"/>
</dbReference>
<dbReference type="PANTHER" id="PTHR33577">
    <property type="entry name" value="STERIGMATOCYSTIN BIOSYNTHESIS PEROXIDASE STCC-RELATED"/>
    <property type="match status" value="1"/>
</dbReference>
<dbReference type="OrthoDB" id="407298at2759"/>
<proteinExistence type="inferred from homology"/>
<dbReference type="SUPFAM" id="SSF47571">
    <property type="entry name" value="Cloroperoxidase"/>
    <property type="match status" value="1"/>
</dbReference>
<keyword evidence="11" id="KW-1185">Reference proteome</keyword>
<evidence type="ECO:0000313" key="11">
    <source>
        <dbReference type="Proteomes" id="UP000799302"/>
    </source>
</evidence>
<protein>
    <recommendedName>
        <fullName evidence="9">Heme haloperoxidase family profile domain-containing protein</fullName>
    </recommendedName>
</protein>
<evidence type="ECO:0000313" key="10">
    <source>
        <dbReference type="EMBL" id="KAF2674003.1"/>
    </source>
</evidence>
<keyword evidence="6" id="KW-0408">Iron</keyword>
<name>A0A6A6URB6_9PEZI</name>
<keyword evidence="8" id="KW-0812">Transmembrane</keyword>
<dbReference type="PROSITE" id="PS51405">
    <property type="entry name" value="HEME_HALOPEROXIDASE"/>
    <property type="match status" value="1"/>
</dbReference>
<evidence type="ECO:0000256" key="1">
    <source>
        <dbReference type="ARBA" id="ARBA00001970"/>
    </source>
</evidence>
<organism evidence="10 11">
    <name type="scientific">Microthyrium microscopicum</name>
    <dbReference type="NCBI Taxonomy" id="703497"/>
    <lineage>
        <taxon>Eukaryota</taxon>
        <taxon>Fungi</taxon>
        <taxon>Dikarya</taxon>
        <taxon>Ascomycota</taxon>
        <taxon>Pezizomycotina</taxon>
        <taxon>Dothideomycetes</taxon>
        <taxon>Dothideomycetes incertae sedis</taxon>
        <taxon>Microthyriales</taxon>
        <taxon>Microthyriaceae</taxon>
        <taxon>Microthyrium</taxon>
    </lineage>
</organism>
<evidence type="ECO:0000256" key="8">
    <source>
        <dbReference type="SAM" id="Phobius"/>
    </source>
</evidence>
<reference evidence="10" key="1">
    <citation type="journal article" date="2020" name="Stud. Mycol.">
        <title>101 Dothideomycetes genomes: a test case for predicting lifestyles and emergence of pathogens.</title>
        <authorList>
            <person name="Haridas S."/>
            <person name="Albert R."/>
            <person name="Binder M."/>
            <person name="Bloem J."/>
            <person name="Labutti K."/>
            <person name="Salamov A."/>
            <person name="Andreopoulos B."/>
            <person name="Baker S."/>
            <person name="Barry K."/>
            <person name="Bills G."/>
            <person name="Bluhm B."/>
            <person name="Cannon C."/>
            <person name="Castanera R."/>
            <person name="Culley D."/>
            <person name="Daum C."/>
            <person name="Ezra D."/>
            <person name="Gonzalez J."/>
            <person name="Henrissat B."/>
            <person name="Kuo A."/>
            <person name="Liang C."/>
            <person name="Lipzen A."/>
            <person name="Lutzoni F."/>
            <person name="Magnuson J."/>
            <person name="Mondo S."/>
            <person name="Nolan M."/>
            <person name="Ohm R."/>
            <person name="Pangilinan J."/>
            <person name="Park H.-J."/>
            <person name="Ramirez L."/>
            <person name="Alfaro M."/>
            <person name="Sun H."/>
            <person name="Tritt A."/>
            <person name="Yoshinaga Y."/>
            <person name="Zwiers L.-H."/>
            <person name="Turgeon B."/>
            <person name="Goodwin S."/>
            <person name="Spatafora J."/>
            <person name="Crous P."/>
            <person name="Grigoriev I."/>
        </authorList>
    </citation>
    <scope>NUCLEOTIDE SEQUENCE</scope>
    <source>
        <strain evidence="10">CBS 115976</strain>
    </source>
</reference>
<dbReference type="Proteomes" id="UP000799302">
    <property type="component" value="Unassembled WGS sequence"/>
</dbReference>